<feature type="compositionally biased region" description="Polar residues" evidence="1">
    <location>
        <begin position="107"/>
        <end position="122"/>
    </location>
</feature>
<organism evidence="2 3">
    <name type="scientific">Asterophora parasitica</name>
    <dbReference type="NCBI Taxonomy" id="117018"/>
    <lineage>
        <taxon>Eukaryota</taxon>
        <taxon>Fungi</taxon>
        <taxon>Dikarya</taxon>
        <taxon>Basidiomycota</taxon>
        <taxon>Agaricomycotina</taxon>
        <taxon>Agaricomycetes</taxon>
        <taxon>Agaricomycetidae</taxon>
        <taxon>Agaricales</taxon>
        <taxon>Tricholomatineae</taxon>
        <taxon>Lyophyllaceae</taxon>
        <taxon>Asterophora</taxon>
    </lineage>
</organism>
<dbReference type="AlphaFoldDB" id="A0A9P7GDG6"/>
<feature type="compositionally biased region" description="Polar residues" evidence="1">
    <location>
        <begin position="211"/>
        <end position="221"/>
    </location>
</feature>
<evidence type="ECO:0000313" key="2">
    <source>
        <dbReference type="EMBL" id="KAG5647330.1"/>
    </source>
</evidence>
<feature type="compositionally biased region" description="Basic residues" evidence="1">
    <location>
        <begin position="160"/>
        <end position="172"/>
    </location>
</feature>
<reference evidence="2" key="1">
    <citation type="submission" date="2020-07" db="EMBL/GenBank/DDBJ databases">
        <authorList>
            <person name="Nieuwenhuis M."/>
            <person name="Van De Peppel L.J.J."/>
        </authorList>
    </citation>
    <scope>NUCLEOTIDE SEQUENCE</scope>
    <source>
        <strain evidence="2">AP01</strain>
        <tissue evidence="2">Mycelium</tissue>
    </source>
</reference>
<feature type="region of interest" description="Disordered" evidence="1">
    <location>
        <begin position="16"/>
        <end position="53"/>
    </location>
</feature>
<feature type="compositionally biased region" description="Polar residues" evidence="1">
    <location>
        <begin position="33"/>
        <end position="42"/>
    </location>
</feature>
<protein>
    <submittedName>
        <fullName evidence="2">Uncharacterized protein</fullName>
    </submittedName>
</protein>
<evidence type="ECO:0000256" key="1">
    <source>
        <dbReference type="SAM" id="MobiDB-lite"/>
    </source>
</evidence>
<gene>
    <name evidence="2" type="ORF">DXG03_000398</name>
</gene>
<dbReference type="Proteomes" id="UP000775547">
    <property type="component" value="Unassembled WGS sequence"/>
</dbReference>
<sequence>MQSQIPFQRTTAIVPIDTRGPYPVEQERMPSARDSTMSQQSVPDVCPSPEELQEMSHRAVEVVRLLEEYRRFNLPESERVKMDNAAAITPPDDHRPPKRPWEDMSQDENVTAAESSSFTEQYPTPVDKAQTTAEQDMEIIRTKRATSTAGASGSAGQPKSKYRKRSLQRKRDKMAGPDGEAPRIDMETLRASARAADIADKSHSRPKHGSRSQQSAPTSPMETGKPLPQQHHQGSFQLVTMMPPEPSSSADPARVVQQQPPPHGLQQQPGAMGVPAPPWTTSAQPSGPASRGYAPEQLQHQSFLRTSHQPTNHTSPR</sequence>
<feature type="compositionally biased region" description="Polar residues" evidence="1">
    <location>
        <begin position="298"/>
        <end position="317"/>
    </location>
</feature>
<accession>A0A9P7GDG6</accession>
<reference evidence="2" key="2">
    <citation type="submission" date="2021-10" db="EMBL/GenBank/DDBJ databases">
        <title>Phylogenomics reveals ancestral predisposition of the termite-cultivated fungus Termitomyces towards a domesticated lifestyle.</title>
        <authorList>
            <person name="Auxier B."/>
            <person name="Grum-Grzhimaylo A."/>
            <person name="Cardenas M.E."/>
            <person name="Lodge J.D."/>
            <person name="Laessoe T."/>
            <person name="Pedersen O."/>
            <person name="Smith M.E."/>
            <person name="Kuyper T.W."/>
            <person name="Franco-Molano E.A."/>
            <person name="Baroni T.J."/>
            <person name="Aanen D.K."/>
        </authorList>
    </citation>
    <scope>NUCLEOTIDE SEQUENCE</scope>
    <source>
        <strain evidence="2">AP01</strain>
        <tissue evidence="2">Mycelium</tissue>
    </source>
</reference>
<keyword evidence="3" id="KW-1185">Reference proteome</keyword>
<dbReference type="EMBL" id="JABCKV010000010">
    <property type="protein sequence ID" value="KAG5647330.1"/>
    <property type="molecule type" value="Genomic_DNA"/>
</dbReference>
<comment type="caution">
    <text evidence="2">The sequence shown here is derived from an EMBL/GenBank/DDBJ whole genome shotgun (WGS) entry which is preliminary data.</text>
</comment>
<feature type="compositionally biased region" description="Basic and acidic residues" evidence="1">
    <location>
        <begin position="91"/>
        <end position="102"/>
    </location>
</feature>
<feature type="compositionally biased region" description="Low complexity" evidence="1">
    <location>
        <begin position="145"/>
        <end position="156"/>
    </location>
</feature>
<dbReference type="OrthoDB" id="2162994at2759"/>
<evidence type="ECO:0000313" key="3">
    <source>
        <dbReference type="Proteomes" id="UP000775547"/>
    </source>
</evidence>
<proteinExistence type="predicted"/>
<name>A0A9P7GDG6_9AGAR</name>
<feature type="region of interest" description="Disordered" evidence="1">
    <location>
        <begin position="81"/>
        <end position="317"/>
    </location>
</feature>